<protein>
    <submittedName>
        <fullName evidence="1">SFRICE_006563</fullName>
    </submittedName>
</protein>
<organism evidence="1">
    <name type="scientific">Spodoptera frugiperda</name>
    <name type="common">Fall armyworm</name>
    <dbReference type="NCBI Taxonomy" id="7108"/>
    <lineage>
        <taxon>Eukaryota</taxon>
        <taxon>Metazoa</taxon>
        <taxon>Ecdysozoa</taxon>
        <taxon>Arthropoda</taxon>
        <taxon>Hexapoda</taxon>
        <taxon>Insecta</taxon>
        <taxon>Pterygota</taxon>
        <taxon>Neoptera</taxon>
        <taxon>Endopterygota</taxon>
        <taxon>Lepidoptera</taxon>
        <taxon>Glossata</taxon>
        <taxon>Ditrysia</taxon>
        <taxon>Noctuoidea</taxon>
        <taxon>Noctuidae</taxon>
        <taxon>Amphipyrinae</taxon>
        <taxon>Spodoptera</taxon>
    </lineage>
</organism>
<sequence length="209" mass="23523">MYGPKEMVESKGVHLHIIMKYIQLAASGFARNPGVFKSKRAYGSPYGKPSTPLKDTGNTRGVISSLPAFWGNGDWENWDGRGEEKVVGYATIDEDILRIMKQVEATGVSESRLQRLARMRPLEPRSTGAVRETIPAACCMPACMLHACWHATWLLAYLLEKNNILKYILLTMEFLVRSSPFEATVWNEQHIITDILTDNSISTFQKCLI</sequence>
<accession>A0A2H1W319</accession>
<dbReference type="AlphaFoldDB" id="A0A2H1W319"/>
<evidence type="ECO:0000313" key="1">
    <source>
        <dbReference type="EMBL" id="SOQ47346.1"/>
    </source>
</evidence>
<gene>
    <name evidence="1" type="ORF">SFRICE_006563</name>
</gene>
<proteinExistence type="predicted"/>
<dbReference type="EMBL" id="ODYU01005936">
    <property type="protein sequence ID" value="SOQ47346.1"/>
    <property type="molecule type" value="Genomic_DNA"/>
</dbReference>
<name>A0A2H1W319_SPOFR</name>
<reference evidence="1" key="1">
    <citation type="submission" date="2016-07" db="EMBL/GenBank/DDBJ databases">
        <authorList>
            <person name="Bretaudeau A."/>
        </authorList>
    </citation>
    <scope>NUCLEOTIDE SEQUENCE</scope>
    <source>
        <strain evidence="1">Rice</strain>
        <tissue evidence="1">Whole body</tissue>
    </source>
</reference>